<evidence type="ECO:0000313" key="1">
    <source>
        <dbReference type="EMBL" id="BBB91938.1"/>
    </source>
</evidence>
<name>A0A348ALJ0_9FIRM</name>
<dbReference type="Proteomes" id="UP000276437">
    <property type="component" value="Chromosome"/>
</dbReference>
<evidence type="ECO:0000313" key="2">
    <source>
        <dbReference type="Proteomes" id="UP000276437"/>
    </source>
</evidence>
<dbReference type="AlphaFoldDB" id="A0A348ALJ0"/>
<organism evidence="1 2">
    <name type="scientific">Methylomusa anaerophila</name>
    <dbReference type="NCBI Taxonomy" id="1930071"/>
    <lineage>
        <taxon>Bacteria</taxon>
        <taxon>Bacillati</taxon>
        <taxon>Bacillota</taxon>
        <taxon>Negativicutes</taxon>
        <taxon>Selenomonadales</taxon>
        <taxon>Sporomusaceae</taxon>
        <taxon>Methylomusa</taxon>
    </lineage>
</organism>
<keyword evidence="2" id="KW-1185">Reference proteome</keyword>
<reference evidence="1 2" key="1">
    <citation type="journal article" date="2018" name="Int. J. Syst. Evol. Microbiol.">
        <title>Methylomusa anaerophila gen. nov., sp. nov., an anaerobic methanol-utilizing bacterium isolated from a microbial fuel cell.</title>
        <authorList>
            <person name="Amano N."/>
            <person name="Yamamuro A."/>
            <person name="Miyahara M."/>
            <person name="Kouzuma A."/>
            <person name="Abe T."/>
            <person name="Watanabe K."/>
        </authorList>
    </citation>
    <scope>NUCLEOTIDE SEQUENCE [LARGE SCALE GENOMIC DNA]</scope>
    <source>
        <strain evidence="1 2">MMFC1</strain>
    </source>
</reference>
<gene>
    <name evidence="1" type="ORF">MAMMFC1_02623</name>
</gene>
<sequence length="46" mass="5437">MKNSKAKAIAIAIVTLAIGENYFWRWKDYCEANWQEYAAKHVYDII</sequence>
<dbReference type="KEGG" id="mana:MAMMFC1_02623"/>
<protein>
    <submittedName>
        <fullName evidence="1">Uncharacterized protein</fullName>
    </submittedName>
</protein>
<dbReference type="OrthoDB" id="1491786at2"/>
<proteinExistence type="predicted"/>
<dbReference type="EMBL" id="AP018449">
    <property type="protein sequence ID" value="BBB91938.1"/>
    <property type="molecule type" value="Genomic_DNA"/>
</dbReference>
<dbReference type="RefSeq" id="WP_158618762.1">
    <property type="nucleotide sequence ID" value="NZ_AP018449.1"/>
</dbReference>
<accession>A0A348ALJ0</accession>